<keyword evidence="7 8" id="KW-0472">Membrane</keyword>
<keyword evidence="3" id="KW-0813">Transport</keyword>
<dbReference type="InterPro" id="IPR027417">
    <property type="entry name" value="P-loop_NTPase"/>
</dbReference>
<evidence type="ECO:0000259" key="9">
    <source>
        <dbReference type="Pfam" id="PF01490"/>
    </source>
</evidence>
<name>A0AAD9D9K1_9STRA</name>
<keyword evidence="5" id="KW-0029">Amino-acid transport</keyword>
<organism evidence="10 11">
    <name type="scientific">Skeletonema marinoi</name>
    <dbReference type="NCBI Taxonomy" id="267567"/>
    <lineage>
        <taxon>Eukaryota</taxon>
        <taxon>Sar</taxon>
        <taxon>Stramenopiles</taxon>
        <taxon>Ochrophyta</taxon>
        <taxon>Bacillariophyta</taxon>
        <taxon>Coscinodiscophyceae</taxon>
        <taxon>Thalassiosirophycidae</taxon>
        <taxon>Thalassiosirales</taxon>
        <taxon>Skeletonemataceae</taxon>
        <taxon>Skeletonema</taxon>
        <taxon>Skeletonema marinoi-dohrnii complex</taxon>
    </lineage>
</organism>
<comment type="caution">
    <text evidence="10">The sequence shown here is derived from an EMBL/GenBank/DDBJ whole genome shotgun (WGS) entry which is preliminary data.</text>
</comment>
<evidence type="ECO:0000256" key="3">
    <source>
        <dbReference type="ARBA" id="ARBA00022448"/>
    </source>
</evidence>
<evidence type="ECO:0000256" key="1">
    <source>
        <dbReference type="ARBA" id="ARBA00004141"/>
    </source>
</evidence>
<sequence length="1043" mass="115269">MGNVDTVRRVVTTARAIRGRDSAPGSLYWYHLFDYILYQAFRVDQHTSIEGAMDSNSIKTHKQFVRARKRNRSYRGYLYKLQNGLTAAKMDRYFPGLRAYVDHLQPESITTLSSTELNEATGAIEPQSDEDSTLIVPDGYNLLKEFLDPTNSFTCDKEAKEPTSSAPHIIHLPTAVPHLILIGTQKSATSEFQVLADKYTNVITPLSAKKFEPHFLDRQVQGAIMKLIRENETAEFDAVCRFRQKYTEFFNMSQVNNNTMSVVMEKTPSYMLLHNLPLIIDVLCPWEPKILVILRDPVDRALKNEIDNFIANGLLDNATMSLDDFEAALANNSHAPSSPFVFPKNMTLEKYAELVQLYRGNKKKEYLIRGLYAPLLLPWVKRFAKDDRLMVMKFNEVFNASIVDEVLRFAGVEDTSVDEHYDDFIRSKKGMIKGSANKNLTVDYHANKGVEMPLDPTIRLYLKFLYQPFNRFLVQLLASYPYNNTSTMAKTSIKPPASPFFAPSTPRKLVKVSTPGGTSRLIKKESSKTKENKSTVAGATSNLVNAIIGAGIVGIPYAIKECGLIAGIILVVLCAILTEKSLRVLVDTAKHVDVPSYETLFESTYGSAGFYFISVNMLIMAYGGCLSYLTIIKDTLPILLGVESPVSETLEENGGLLAIASESVIETSTIFIGLGVLSFAFVCQHSAFIVAGSLEKPTKERWGMATSRALSLCLVLEAACGIAGYLAFLEKTQGDVLNNFLVLGGSITKAANLARGLLCTTMFFVYPVDSFVCRHVLVVLFFRGRRAHEGDDASVLNRRDRRIAMTLIIYFSSLIPALFVESVGSVLALTGTIAGSSLSYIGPGMIYLAVYGDEFLKKVEEVWGKFDGSTDTAPAETDVESSRLLTTRQPNETTATEQSFFKSVSWYLLLMPIWCEVAKMGKTKLKEFKEKEALKSPHINRLGKVARPSLQMVPANIPRVGSADGGLMPKFPTPKYGATAGGNKAIGAAILAQQRSASVRAASPAPADLDEPPTWYDFCVAIFFVVFGTIAMCAGMFSILTAK</sequence>
<feature type="transmembrane region" description="Helical" evidence="8">
    <location>
        <begin position="826"/>
        <end position="850"/>
    </location>
</feature>
<dbReference type="PANTHER" id="PTHR22950:SF458">
    <property type="entry name" value="SODIUM-COUPLED NEUTRAL AMINO ACID TRANSPORTER 11-RELATED"/>
    <property type="match status" value="1"/>
</dbReference>
<feature type="transmembrane region" description="Helical" evidence="8">
    <location>
        <begin position="803"/>
        <end position="820"/>
    </location>
</feature>
<dbReference type="GO" id="GO:0016020">
    <property type="term" value="C:membrane"/>
    <property type="evidence" value="ECO:0007669"/>
    <property type="project" value="UniProtKB-SubCell"/>
</dbReference>
<keyword evidence="4 8" id="KW-0812">Transmembrane</keyword>
<feature type="transmembrane region" description="Helical" evidence="8">
    <location>
        <begin position="1018"/>
        <end position="1040"/>
    </location>
</feature>
<feature type="domain" description="Amino acid transporter transmembrane" evidence="9">
    <location>
        <begin position="660"/>
        <end position="857"/>
    </location>
</feature>
<accession>A0AAD9D9K1</accession>
<dbReference type="Proteomes" id="UP001224775">
    <property type="component" value="Unassembled WGS sequence"/>
</dbReference>
<feature type="transmembrane region" description="Helical" evidence="8">
    <location>
        <begin position="764"/>
        <end position="782"/>
    </location>
</feature>
<reference evidence="10" key="1">
    <citation type="submission" date="2023-06" db="EMBL/GenBank/DDBJ databases">
        <title>Survivors Of The Sea: Transcriptome response of Skeletonema marinoi to long-term dormancy.</title>
        <authorList>
            <person name="Pinder M.I.M."/>
            <person name="Kourtchenko O."/>
            <person name="Robertson E.K."/>
            <person name="Larsson T."/>
            <person name="Maumus F."/>
            <person name="Osuna-Cruz C.M."/>
            <person name="Vancaester E."/>
            <person name="Stenow R."/>
            <person name="Vandepoele K."/>
            <person name="Ploug H."/>
            <person name="Bruchert V."/>
            <person name="Godhe A."/>
            <person name="Topel M."/>
        </authorList>
    </citation>
    <scope>NUCLEOTIDE SEQUENCE</scope>
    <source>
        <strain evidence="10">R05AC</strain>
    </source>
</reference>
<evidence type="ECO:0000256" key="6">
    <source>
        <dbReference type="ARBA" id="ARBA00022989"/>
    </source>
</evidence>
<comment type="subcellular location">
    <subcellularLocation>
        <location evidence="1">Membrane</location>
        <topology evidence="1">Multi-pass membrane protein</topology>
    </subcellularLocation>
</comment>
<dbReference type="AlphaFoldDB" id="A0AAD9D9K1"/>
<gene>
    <name evidence="10" type="ORF">QTG54_010423</name>
</gene>
<dbReference type="Gene3D" id="3.40.50.300">
    <property type="entry name" value="P-loop containing nucleotide triphosphate hydrolases"/>
    <property type="match status" value="1"/>
</dbReference>
<proteinExistence type="inferred from homology"/>
<dbReference type="InterPro" id="IPR013057">
    <property type="entry name" value="AA_transpt_TM"/>
</dbReference>
<evidence type="ECO:0000256" key="4">
    <source>
        <dbReference type="ARBA" id="ARBA00022692"/>
    </source>
</evidence>
<evidence type="ECO:0000313" key="10">
    <source>
        <dbReference type="EMBL" id="KAK1739107.1"/>
    </source>
</evidence>
<evidence type="ECO:0000256" key="2">
    <source>
        <dbReference type="ARBA" id="ARBA00008066"/>
    </source>
</evidence>
<dbReference type="Pfam" id="PF01490">
    <property type="entry name" value="Aa_trans"/>
    <property type="match status" value="2"/>
</dbReference>
<feature type="domain" description="Amino acid transporter transmembrane" evidence="9">
    <location>
        <begin position="533"/>
        <end position="640"/>
    </location>
</feature>
<evidence type="ECO:0000313" key="11">
    <source>
        <dbReference type="Proteomes" id="UP001224775"/>
    </source>
</evidence>
<feature type="transmembrane region" description="Helical" evidence="8">
    <location>
        <begin position="670"/>
        <end position="689"/>
    </location>
</feature>
<dbReference type="GO" id="GO:0015179">
    <property type="term" value="F:L-amino acid transmembrane transporter activity"/>
    <property type="evidence" value="ECO:0007669"/>
    <property type="project" value="TreeGrafter"/>
</dbReference>
<keyword evidence="11" id="KW-1185">Reference proteome</keyword>
<evidence type="ECO:0000256" key="5">
    <source>
        <dbReference type="ARBA" id="ARBA00022970"/>
    </source>
</evidence>
<evidence type="ECO:0000256" key="7">
    <source>
        <dbReference type="ARBA" id="ARBA00023136"/>
    </source>
</evidence>
<comment type="similarity">
    <text evidence="2">Belongs to the amino acid/polyamine transporter 2 family.</text>
</comment>
<feature type="transmembrane region" description="Helical" evidence="8">
    <location>
        <begin position="562"/>
        <end position="578"/>
    </location>
</feature>
<feature type="transmembrane region" description="Helical" evidence="8">
    <location>
        <begin position="709"/>
        <end position="728"/>
    </location>
</feature>
<dbReference type="PANTHER" id="PTHR22950">
    <property type="entry name" value="AMINO ACID TRANSPORTER"/>
    <property type="match status" value="1"/>
</dbReference>
<feature type="transmembrane region" description="Helical" evidence="8">
    <location>
        <begin position="536"/>
        <end position="555"/>
    </location>
</feature>
<evidence type="ECO:0000256" key="8">
    <source>
        <dbReference type="SAM" id="Phobius"/>
    </source>
</evidence>
<keyword evidence="6 8" id="KW-1133">Transmembrane helix</keyword>
<dbReference type="EMBL" id="JATAAI010000019">
    <property type="protein sequence ID" value="KAK1739107.1"/>
    <property type="molecule type" value="Genomic_DNA"/>
</dbReference>
<dbReference type="SUPFAM" id="SSF52540">
    <property type="entry name" value="P-loop containing nucleoside triphosphate hydrolases"/>
    <property type="match status" value="1"/>
</dbReference>
<protein>
    <submittedName>
        <fullName evidence="10">Transmembrane amino acid transporter protein</fullName>
    </submittedName>
</protein>
<feature type="transmembrane region" description="Helical" evidence="8">
    <location>
        <begin position="740"/>
        <end position="758"/>
    </location>
</feature>
<feature type="transmembrane region" description="Helical" evidence="8">
    <location>
        <begin position="610"/>
        <end position="631"/>
    </location>
</feature>